<dbReference type="EMBL" id="JOKH01000005">
    <property type="protein sequence ID" value="KEQ16435.1"/>
    <property type="molecule type" value="Genomic_DNA"/>
</dbReference>
<dbReference type="eggNOG" id="ENOG502ZU1I">
    <property type="taxonomic scope" value="Bacteria"/>
</dbReference>
<evidence type="ECO:0000313" key="2">
    <source>
        <dbReference type="Proteomes" id="UP000028073"/>
    </source>
</evidence>
<name>A0A081NDB2_9GAMM</name>
<comment type="caution">
    <text evidence="1">The sequence shown here is derived from an EMBL/GenBank/DDBJ whole genome shotgun (WGS) entry which is preliminary data.</text>
</comment>
<protein>
    <submittedName>
        <fullName evidence="1">Uncharacterized protein</fullName>
    </submittedName>
</protein>
<accession>A0A081NDB2</accession>
<sequence>MPGPKDRTLLAYICSDASGSITIDLIEVSKNGSAYHYDGELWRRQVMSHYCTSSKGDRCCITPLSRYGKPEWVKEPVVVAERAKERYALWKERILQ</sequence>
<reference evidence="1 2" key="1">
    <citation type="submission" date="2014-06" db="EMBL/GenBank/DDBJ databases">
        <title>Whole Genome Sequences of Three Symbiotic Endozoicomonas Bacteria.</title>
        <authorList>
            <person name="Neave M.J."/>
            <person name="Apprill A."/>
            <person name="Voolstra C.R."/>
        </authorList>
    </citation>
    <scope>NUCLEOTIDE SEQUENCE [LARGE SCALE GENOMIC DNA]</scope>
    <source>
        <strain evidence="1 2">DSM 25634</strain>
    </source>
</reference>
<keyword evidence="2" id="KW-1185">Reference proteome</keyword>
<dbReference type="STRING" id="1137799.GZ78_21465"/>
<proteinExistence type="predicted"/>
<dbReference type="AlphaFoldDB" id="A0A081NDB2"/>
<dbReference type="RefSeq" id="WP_034839967.1">
    <property type="nucleotide sequence ID" value="NZ_JOKH01000005.1"/>
</dbReference>
<organism evidence="1 2">
    <name type="scientific">Endozoicomonas numazuensis</name>
    <dbReference type="NCBI Taxonomy" id="1137799"/>
    <lineage>
        <taxon>Bacteria</taxon>
        <taxon>Pseudomonadati</taxon>
        <taxon>Pseudomonadota</taxon>
        <taxon>Gammaproteobacteria</taxon>
        <taxon>Oceanospirillales</taxon>
        <taxon>Endozoicomonadaceae</taxon>
        <taxon>Endozoicomonas</taxon>
    </lineage>
</organism>
<dbReference type="OrthoDB" id="6402308at2"/>
<evidence type="ECO:0000313" key="1">
    <source>
        <dbReference type="EMBL" id="KEQ16435.1"/>
    </source>
</evidence>
<gene>
    <name evidence="1" type="ORF">GZ78_21465</name>
</gene>
<dbReference type="Proteomes" id="UP000028073">
    <property type="component" value="Unassembled WGS sequence"/>
</dbReference>